<dbReference type="InterPro" id="IPR016230">
    <property type="entry name" value="PrkA/YeaG"/>
</dbReference>
<dbReference type="SMART" id="SM00763">
    <property type="entry name" value="AAA_PrkA"/>
    <property type="match status" value="1"/>
</dbReference>
<dbReference type="PANTHER" id="PTHR30267:SF2">
    <property type="entry name" value="PROTEIN PRKA"/>
    <property type="match status" value="1"/>
</dbReference>
<dbReference type="SUPFAM" id="SSF52540">
    <property type="entry name" value="P-loop containing nucleoside triphosphate hydrolases"/>
    <property type="match status" value="1"/>
</dbReference>
<keyword evidence="3" id="KW-1185">Reference proteome</keyword>
<dbReference type="PIRSF" id="PIRSF000549">
    <property type="entry name" value="Ser_prot_kin"/>
    <property type="match status" value="1"/>
</dbReference>
<gene>
    <name evidence="2" type="ORF">Q0590_17435</name>
</gene>
<dbReference type="GO" id="GO:0016301">
    <property type="term" value="F:kinase activity"/>
    <property type="evidence" value="ECO:0007669"/>
    <property type="project" value="UniProtKB-KW"/>
</dbReference>
<keyword evidence="2" id="KW-0808">Transferase</keyword>
<sequence>MGVLDKIKTNYSISANEMSIAAYLELCKSDSNVYAKPAERILDAIGSPEYIDTREDPTLSRIFSNKKIKVYPAFREFYGMENTIEQIVSYFRHSAQGLEEKKQILYLMGPVGGGKSSMAEKLKHLMQKNPIYVLKAGQELSPVFESPLGLFADFKKEMEDEYNIPTRYIPVCMSPWATKRLREFEGDVNRFSVVKLYPSIQDQIAISKTEPGDENNQDISTLVGKVDIRKLAEYQQSDPDAYSYTGGLCLANQGIMEFVEMFKAPIKVLNPLLTATQENNYKGTEPIGAIPFEGIILAHSNESEWAKFTNDKKNEAFLDRIYKVQVPYCLRVSEEIKIYEKLIRESSLREATCAPKTLELLSQFSVMTRIKEPENSNIYSKMRVYNGETLKETDPNAKSIQEYRDEAGINEGMNGISTRFAFKILSKVFNFDSEEIAANPVHLLYVLEQEVIKLSLPKETEDKYLDLIKSVLASKYAEFIADEIQKAYIESYSTYGQNIFEKYVTYADYWMQNIDYRDPDSGESLDRRMLNQELEKIEKPAGIANPKDFRAEITNFSLRYKANNNGQTPRWDAYEKIKNVIEKKIFTNTEDLLPIISFNAKSNEDDEKKHKDFIKRMKDRGYTYKQIRILVDWFMRVRKTMS</sequence>
<comment type="caution">
    <text evidence="2">The sequence shown here is derived from an EMBL/GenBank/DDBJ whole genome shotgun (WGS) entry which is preliminary data.</text>
</comment>
<keyword evidence="2" id="KW-0418">Kinase</keyword>
<dbReference type="Pfam" id="PF06798">
    <property type="entry name" value="PrkA"/>
    <property type="match status" value="1"/>
</dbReference>
<dbReference type="RefSeq" id="WP_302038865.1">
    <property type="nucleotide sequence ID" value="NZ_JAUKPO010000009.1"/>
</dbReference>
<proteinExistence type="predicted"/>
<dbReference type="NCBIfam" id="NF011999">
    <property type="entry name" value="PRK15455.1"/>
    <property type="match status" value="1"/>
</dbReference>
<dbReference type="InterPro" id="IPR013153">
    <property type="entry name" value="Prk_AAA"/>
</dbReference>
<dbReference type="PANTHER" id="PTHR30267">
    <property type="entry name" value="PROTEIN KINASE PRKA"/>
    <property type="match status" value="1"/>
</dbReference>
<protein>
    <submittedName>
        <fullName evidence="2">PrkA family serine protein kinase</fullName>
    </submittedName>
</protein>
<evidence type="ECO:0000313" key="2">
    <source>
        <dbReference type="EMBL" id="MDO1448060.1"/>
    </source>
</evidence>
<feature type="domain" description="PrkA AAA" evidence="1">
    <location>
        <begin position="18"/>
        <end position="377"/>
    </location>
</feature>
<organism evidence="2 3">
    <name type="scientific">Rhodocytophaga aerolata</name>
    <dbReference type="NCBI Taxonomy" id="455078"/>
    <lineage>
        <taxon>Bacteria</taxon>
        <taxon>Pseudomonadati</taxon>
        <taxon>Bacteroidota</taxon>
        <taxon>Cytophagia</taxon>
        <taxon>Cytophagales</taxon>
        <taxon>Rhodocytophagaceae</taxon>
        <taxon>Rhodocytophaga</taxon>
    </lineage>
</organism>
<dbReference type="InterPro" id="IPR010650">
    <property type="entry name" value="PrkA_C"/>
</dbReference>
<accession>A0ABT8RBH7</accession>
<reference evidence="2" key="1">
    <citation type="submission" date="2023-07" db="EMBL/GenBank/DDBJ databases">
        <title>The genome sequence of Rhodocytophaga aerolata KACC 12507.</title>
        <authorList>
            <person name="Zhang X."/>
        </authorList>
    </citation>
    <scope>NUCLEOTIDE SEQUENCE</scope>
    <source>
        <strain evidence="2">KACC 12507</strain>
    </source>
</reference>
<dbReference type="Proteomes" id="UP001168528">
    <property type="component" value="Unassembled WGS sequence"/>
</dbReference>
<name>A0ABT8RBH7_9BACT</name>
<dbReference type="Gene3D" id="3.40.50.300">
    <property type="entry name" value="P-loop containing nucleotide triphosphate hydrolases"/>
    <property type="match status" value="1"/>
</dbReference>
<dbReference type="EMBL" id="JAUKPO010000009">
    <property type="protein sequence ID" value="MDO1448060.1"/>
    <property type="molecule type" value="Genomic_DNA"/>
</dbReference>
<dbReference type="Pfam" id="PF08298">
    <property type="entry name" value="AAA_PrkA"/>
    <property type="match status" value="1"/>
</dbReference>
<evidence type="ECO:0000313" key="3">
    <source>
        <dbReference type="Proteomes" id="UP001168528"/>
    </source>
</evidence>
<evidence type="ECO:0000259" key="1">
    <source>
        <dbReference type="SMART" id="SM00763"/>
    </source>
</evidence>
<dbReference type="InterPro" id="IPR057741">
    <property type="entry name" value="YeaG"/>
</dbReference>
<dbReference type="InterPro" id="IPR027417">
    <property type="entry name" value="P-loop_NTPase"/>
</dbReference>